<dbReference type="GO" id="GO:0003677">
    <property type="term" value="F:DNA binding"/>
    <property type="evidence" value="ECO:0007669"/>
    <property type="project" value="UniProtKB-KW"/>
</dbReference>
<dbReference type="InterPro" id="IPR054749">
    <property type="entry name" value="PF0095-like_C"/>
</dbReference>
<dbReference type="InterPro" id="IPR051081">
    <property type="entry name" value="HTH_MetalResp_TranReg"/>
</dbReference>
<feature type="domain" description="HTH arsR-type" evidence="4">
    <location>
        <begin position="7"/>
        <end position="88"/>
    </location>
</feature>
<dbReference type="InterPro" id="IPR011991">
    <property type="entry name" value="ArsR-like_HTH"/>
</dbReference>
<dbReference type="SMART" id="SM00418">
    <property type="entry name" value="HTH_ARSR"/>
    <property type="match status" value="1"/>
</dbReference>
<dbReference type="Proteomes" id="UP000197418">
    <property type="component" value="Chromosome"/>
</dbReference>
<name>A0A218P7C0_9EURY</name>
<dbReference type="Pfam" id="PF22315">
    <property type="entry name" value="PF0095-like_C"/>
    <property type="match status" value="1"/>
</dbReference>
<reference evidence="5 6" key="1">
    <citation type="submission" date="2016-04" db="EMBL/GenBank/DDBJ databases">
        <title>Complete genome sequence of Thermococcus pacificus type strain P4.</title>
        <authorList>
            <person name="Oger P.M."/>
        </authorList>
    </citation>
    <scope>NUCLEOTIDE SEQUENCE [LARGE SCALE GENOMIC DNA]</scope>
    <source>
        <strain evidence="5 6">P-4</strain>
    </source>
</reference>
<keyword evidence="2" id="KW-0238">DNA-binding</keyword>
<dbReference type="RefSeq" id="WP_088853934.1">
    <property type="nucleotide sequence ID" value="NZ_CP015102.1"/>
</dbReference>
<accession>A0A218P7C0</accession>
<keyword evidence="3" id="KW-0804">Transcription</keyword>
<dbReference type="CDD" id="cd00090">
    <property type="entry name" value="HTH_ARSR"/>
    <property type="match status" value="1"/>
</dbReference>
<dbReference type="GeneID" id="33315552"/>
<dbReference type="InterPro" id="IPR036388">
    <property type="entry name" value="WH-like_DNA-bd_sf"/>
</dbReference>
<gene>
    <name evidence="5" type="ORF">A3L08_04740</name>
</gene>
<dbReference type="SUPFAM" id="SSF46785">
    <property type="entry name" value="Winged helix' DNA-binding domain"/>
    <property type="match status" value="2"/>
</dbReference>
<evidence type="ECO:0000313" key="6">
    <source>
        <dbReference type="Proteomes" id="UP000197418"/>
    </source>
</evidence>
<keyword evidence="6" id="KW-1185">Reference proteome</keyword>
<dbReference type="Gene3D" id="1.10.10.10">
    <property type="entry name" value="Winged helix-like DNA-binding domain superfamily/Winged helix DNA-binding domain"/>
    <property type="match status" value="2"/>
</dbReference>
<dbReference type="InterPro" id="IPR036390">
    <property type="entry name" value="WH_DNA-bd_sf"/>
</dbReference>
<sequence length="238" mass="27378">MPETEPDVFYILGNKVRRDLLSHLTCTECYFSFLSSKVSVSSTAVAKHLKIMEREGILKSYEREGPFLGPARKYYEINISKTFVTTITPHIFWYRGLDLNEASTEKATIDISTVDTESGDLYTQIESFLQLTRELDKILSLLQAVEHKRDKLMARIKETYLNEIGDMTQLAILHYVLLNGEATIDELSDRLNLKEREVLVKAQELERFVPLKIKDNTIKIDEERLKQRIGGENDAGED</sequence>
<evidence type="ECO:0000256" key="2">
    <source>
        <dbReference type="ARBA" id="ARBA00023125"/>
    </source>
</evidence>
<dbReference type="NCBIfam" id="NF047699">
    <property type="entry name" value="sulf_reg_SurR"/>
    <property type="match status" value="1"/>
</dbReference>
<dbReference type="EMBL" id="CP015102">
    <property type="protein sequence ID" value="ASJ06677.1"/>
    <property type="molecule type" value="Genomic_DNA"/>
</dbReference>
<dbReference type="KEGG" id="tpaf:A3L08_04740"/>
<dbReference type="Gene3D" id="6.10.250.2960">
    <property type="match status" value="1"/>
</dbReference>
<dbReference type="AlphaFoldDB" id="A0A218P7C0"/>
<evidence type="ECO:0000256" key="3">
    <source>
        <dbReference type="ARBA" id="ARBA00023163"/>
    </source>
</evidence>
<organism evidence="5 6">
    <name type="scientific">Thermococcus pacificus</name>
    <dbReference type="NCBI Taxonomy" id="71998"/>
    <lineage>
        <taxon>Archaea</taxon>
        <taxon>Methanobacteriati</taxon>
        <taxon>Methanobacteriota</taxon>
        <taxon>Thermococci</taxon>
        <taxon>Thermococcales</taxon>
        <taxon>Thermococcaceae</taxon>
        <taxon>Thermococcus</taxon>
    </lineage>
</organism>
<keyword evidence="1" id="KW-0805">Transcription regulation</keyword>
<dbReference type="GO" id="GO:0003700">
    <property type="term" value="F:DNA-binding transcription factor activity"/>
    <property type="evidence" value="ECO:0007669"/>
    <property type="project" value="InterPro"/>
</dbReference>
<protein>
    <submittedName>
        <fullName evidence="5">Transcriptional regulator</fullName>
    </submittedName>
</protein>
<evidence type="ECO:0000259" key="4">
    <source>
        <dbReference type="SMART" id="SM00418"/>
    </source>
</evidence>
<dbReference type="InterPro" id="IPR001845">
    <property type="entry name" value="HTH_ArsR_DNA-bd_dom"/>
</dbReference>
<dbReference type="PANTHER" id="PTHR33154:SF33">
    <property type="entry name" value="TRANSCRIPTIONAL REPRESSOR SDPR"/>
    <property type="match status" value="1"/>
</dbReference>
<dbReference type="PANTHER" id="PTHR33154">
    <property type="entry name" value="TRANSCRIPTIONAL REGULATOR, ARSR FAMILY"/>
    <property type="match status" value="1"/>
</dbReference>
<proteinExistence type="predicted"/>
<evidence type="ECO:0000313" key="5">
    <source>
        <dbReference type="EMBL" id="ASJ06677.1"/>
    </source>
</evidence>
<dbReference type="OrthoDB" id="9623at2157"/>
<evidence type="ECO:0000256" key="1">
    <source>
        <dbReference type="ARBA" id="ARBA00023015"/>
    </source>
</evidence>